<evidence type="ECO:0000259" key="12">
    <source>
        <dbReference type="Pfam" id="PF12019"/>
    </source>
</evidence>
<evidence type="ECO:0000256" key="11">
    <source>
        <dbReference type="SAM" id="Phobius"/>
    </source>
</evidence>
<comment type="caution">
    <text evidence="13">The sequence shown here is derived from an EMBL/GenBank/DDBJ whole genome shotgun (WGS) entry which is preliminary data.</text>
</comment>
<gene>
    <name evidence="13" type="ORF">IV01_07740</name>
</gene>
<evidence type="ECO:0000256" key="7">
    <source>
        <dbReference type="ARBA" id="ARBA00022989"/>
    </source>
</evidence>
<keyword evidence="8 11" id="KW-0472">Membrane</keyword>
<evidence type="ECO:0000256" key="6">
    <source>
        <dbReference type="ARBA" id="ARBA00022692"/>
    </source>
</evidence>
<dbReference type="AlphaFoldDB" id="A0A085VMS8"/>
<evidence type="ECO:0000256" key="10">
    <source>
        <dbReference type="ARBA" id="ARBA00030775"/>
    </source>
</evidence>
<evidence type="ECO:0000256" key="5">
    <source>
        <dbReference type="ARBA" id="ARBA00022519"/>
    </source>
</evidence>
<keyword evidence="14" id="KW-1185">Reference proteome</keyword>
<evidence type="ECO:0000256" key="9">
    <source>
        <dbReference type="ARBA" id="ARBA00025772"/>
    </source>
</evidence>
<evidence type="ECO:0000313" key="13">
    <source>
        <dbReference type="EMBL" id="KFE56741.1"/>
    </source>
</evidence>
<keyword evidence="6 11" id="KW-0812">Transmembrane</keyword>
<dbReference type="Pfam" id="PF12019">
    <property type="entry name" value="GspH"/>
    <property type="match status" value="1"/>
</dbReference>
<evidence type="ECO:0000256" key="8">
    <source>
        <dbReference type="ARBA" id="ARBA00023136"/>
    </source>
</evidence>
<dbReference type="InterPro" id="IPR022346">
    <property type="entry name" value="T2SS_GspH"/>
</dbReference>
<organism evidence="13 14">
    <name type="scientific">Pseudomonas syringae</name>
    <dbReference type="NCBI Taxonomy" id="317"/>
    <lineage>
        <taxon>Bacteria</taxon>
        <taxon>Pseudomonadati</taxon>
        <taxon>Pseudomonadota</taxon>
        <taxon>Gammaproteobacteria</taxon>
        <taxon>Pseudomonadales</taxon>
        <taxon>Pseudomonadaceae</taxon>
        <taxon>Pseudomonas</taxon>
    </lineage>
</organism>
<protein>
    <recommendedName>
        <fullName evidence="2">Type II secretion system protein H</fullName>
    </recommendedName>
    <alternativeName>
        <fullName evidence="10">General secretion pathway protein H</fullName>
    </alternativeName>
</protein>
<dbReference type="NCBIfam" id="TIGR02532">
    <property type="entry name" value="IV_pilin_GFxxxE"/>
    <property type="match status" value="1"/>
</dbReference>
<evidence type="ECO:0000256" key="3">
    <source>
        <dbReference type="ARBA" id="ARBA00022475"/>
    </source>
</evidence>
<accession>A0A085VMS8</accession>
<dbReference type="EMBL" id="JPQU01000024">
    <property type="protein sequence ID" value="KFE56741.1"/>
    <property type="molecule type" value="Genomic_DNA"/>
</dbReference>
<dbReference type="Pfam" id="PF07963">
    <property type="entry name" value="N_methyl"/>
    <property type="match status" value="1"/>
</dbReference>
<dbReference type="PROSITE" id="PS00409">
    <property type="entry name" value="PROKAR_NTER_METHYL"/>
    <property type="match status" value="1"/>
</dbReference>
<dbReference type="RefSeq" id="WP_032627403.1">
    <property type="nucleotide sequence ID" value="NZ_JPQU01000024.1"/>
</dbReference>
<evidence type="ECO:0000256" key="4">
    <source>
        <dbReference type="ARBA" id="ARBA00022481"/>
    </source>
</evidence>
<keyword evidence="3" id="KW-1003">Cell membrane</keyword>
<feature type="domain" description="General secretion pathway GspH" evidence="12">
    <location>
        <begin position="44"/>
        <end position="148"/>
    </location>
</feature>
<dbReference type="OrthoDB" id="2313614at2"/>
<keyword evidence="7 11" id="KW-1133">Transmembrane helix</keyword>
<sequence length="153" mass="16015">MTRRAKGFTLIELLITVTLVGILAAIAVPNFSSMIQKSKADSEVSDLQRALNFTRLEAINRGVNMTVLPSTGATWTTELKVVLSSDTTTAIRVVAPMSSGAKVAMATTGGTSVSALQFNNLGGLSAPAEAVVMTYTLGSNVRTLNIGLNGRIQ</sequence>
<comment type="similarity">
    <text evidence="9">Belongs to the GSP H family.</text>
</comment>
<evidence type="ECO:0000313" key="14">
    <source>
        <dbReference type="Proteomes" id="UP000028631"/>
    </source>
</evidence>
<dbReference type="Gene3D" id="3.30.700.10">
    <property type="entry name" value="Glycoprotein, Type 4 Pilin"/>
    <property type="match status" value="1"/>
</dbReference>
<proteinExistence type="inferred from homology"/>
<dbReference type="InterPro" id="IPR012902">
    <property type="entry name" value="N_methyl_site"/>
</dbReference>
<comment type="subcellular location">
    <subcellularLocation>
        <location evidence="1">Cell inner membrane</location>
        <topology evidence="1">Single-pass membrane protein</topology>
    </subcellularLocation>
</comment>
<feature type="transmembrane region" description="Helical" evidence="11">
    <location>
        <begin position="7"/>
        <end position="28"/>
    </location>
</feature>
<evidence type="ECO:0000256" key="1">
    <source>
        <dbReference type="ARBA" id="ARBA00004377"/>
    </source>
</evidence>
<keyword evidence="4" id="KW-0488">Methylation</keyword>
<dbReference type="PATRIC" id="fig|317.175.peg.1606"/>
<dbReference type="InterPro" id="IPR045584">
    <property type="entry name" value="Pilin-like"/>
</dbReference>
<dbReference type="Proteomes" id="UP000028631">
    <property type="component" value="Unassembled WGS sequence"/>
</dbReference>
<keyword evidence="5" id="KW-0997">Cell inner membrane</keyword>
<name>A0A085VMS8_PSESX</name>
<dbReference type="GO" id="GO:0015628">
    <property type="term" value="P:protein secretion by the type II secretion system"/>
    <property type="evidence" value="ECO:0007669"/>
    <property type="project" value="InterPro"/>
</dbReference>
<dbReference type="SUPFAM" id="SSF54523">
    <property type="entry name" value="Pili subunits"/>
    <property type="match status" value="1"/>
</dbReference>
<reference evidence="13 14" key="1">
    <citation type="submission" date="2014-07" db="EMBL/GenBank/DDBJ databases">
        <title>Draft Genome Sequences of Environmental Pseudomonas syringae strains.</title>
        <authorList>
            <person name="Baltrus D.A."/>
            <person name="Berge O."/>
            <person name="Morris C."/>
        </authorList>
    </citation>
    <scope>NUCLEOTIDE SEQUENCE [LARGE SCALE GENOMIC DNA]</scope>
    <source>
        <strain evidence="13 14">GAW0119</strain>
    </source>
</reference>
<dbReference type="GO" id="GO:0005886">
    <property type="term" value="C:plasma membrane"/>
    <property type="evidence" value="ECO:0007669"/>
    <property type="project" value="UniProtKB-SubCell"/>
</dbReference>
<dbReference type="GO" id="GO:0015627">
    <property type="term" value="C:type II protein secretion system complex"/>
    <property type="evidence" value="ECO:0007669"/>
    <property type="project" value="InterPro"/>
</dbReference>
<evidence type="ECO:0000256" key="2">
    <source>
        <dbReference type="ARBA" id="ARBA00021549"/>
    </source>
</evidence>